<evidence type="ECO:0000313" key="3">
    <source>
        <dbReference type="Proteomes" id="UP000762676"/>
    </source>
</evidence>
<protein>
    <recommendedName>
        <fullName evidence="4">Transferrin-like domain-containing protein</fullName>
    </recommendedName>
</protein>
<gene>
    <name evidence="2" type="ORF">ElyMa_004449400</name>
</gene>
<comment type="caution">
    <text evidence="2">The sequence shown here is derived from an EMBL/GenBank/DDBJ whole genome shotgun (WGS) entry which is preliminary data.</text>
</comment>
<sequence>MMKRLLAFLALALVAASLSDGRIIKREVEYSLTHCREIIAWTCILPHIASFHEYDLSSLNGVVALVRNREKLVDFAFAVHRAVACAETERNRPICVGVSEEDISLPTMRFVAEYLSSPSRLDLVHEAAYSPCLTNSTKLDQLGQKSAYCLATSMQTGMGSSDMCAGIQALRTCSINTGTSVCGAEMGALFQNLWAYTSQPELDASALFSIIPDENIASFVMNCNKQNPTSVKRSFNKRALRFLEQSMLFLRSE</sequence>
<evidence type="ECO:0008006" key="4">
    <source>
        <dbReference type="Google" id="ProtNLM"/>
    </source>
</evidence>
<dbReference type="AlphaFoldDB" id="A0AAV4HFX4"/>
<keyword evidence="3" id="KW-1185">Reference proteome</keyword>
<name>A0AAV4HFX4_9GAST</name>
<feature type="chain" id="PRO_5043607373" description="Transferrin-like domain-containing protein" evidence="1">
    <location>
        <begin position="22"/>
        <end position="253"/>
    </location>
</feature>
<dbReference type="EMBL" id="BMAT01008986">
    <property type="protein sequence ID" value="GFR96310.1"/>
    <property type="molecule type" value="Genomic_DNA"/>
</dbReference>
<feature type="signal peptide" evidence="1">
    <location>
        <begin position="1"/>
        <end position="21"/>
    </location>
</feature>
<dbReference type="Proteomes" id="UP000762676">
    <property type="component" value="Unassembled WGS sequence"/>
</dbReference>
<evidence type="ECO:0000256" key="1">
    <source>
        <dbReference type="SAM" id="SignalP"/>
    </source>
</evidence>
<keyword evidence="1" id="KW-0732">Signal</keyword>
<proteinExistence type="predicted"/>
<accession>A0AAV4HFX4</accession>
<reference evidence="2 3" key="1">
    <citation type="journal article" date="2021" name="Elife">
        <title>Chloroplast acquisition without the gene transfer in kleptoplastic sea slugs, Plakobranchus ocellatus.</title>
        <authorList>
            <person name="Maeda T."/>
            <person name="Takahashi S."/>
            <person name="Yoshida T."/>
            <person name="Shimamura S."/>
            <person name="Takaki Y."/>
            <person name="Nagai Y."/>
            <person name="Toyoda A."/>
            <person name="Suzuki Y."/>
            <person name="Arimoto A."/>
            <person name="Ishii H."/>
            <person name="Satoh N."/>
            <person name="Nishiyama T."/>
            <person name="Hasebe M."/>
            <person name="Maruyama T."/>
            <person name="Minagawa J."/>
            <person name="Obokata J."/>
            <person name="Shigenobu S."/>
        </authorList>
    </citation>
    <scope>NUCLEOTIDE SEQUENCE [LARGE SCALE GENOMIC DNA]</scope>
</reference>
<organism evidence="2 3">
    <name type="scientific">Elysia marginata</name>
    <dbReference type="NCBI Taxonomy" id="1093978"/>
    <lineage>
        <taxon>Eukaryota</taxon>
        <taxon>Metazoa</taxon>
        <taxon>Spiralia</taxon>
        <taxon>Lophotrochozoa</taxon>
        <taxon>Mollusca</taxon>
        <taxon>Gastropoda</taxon>
        <taxon>Heterobranchia</taxon>
        <taxon>Euthyneura</taxon>
        <taxon>Panpulmonata</taxon>
        <taxon>Sacoglossa</taxon>
        <taxon>Placobranchoidea</taxon>
        <taxon>Plakobranchidae</taxon>
        <taxon>Elysia</taxon>
    </lineage>
</organism>
<evidence type="ECO:0000313" key="2">
    <source>
        <dbReference type="EMBL" id="GFR96310.1"/>
    </source>
</evidence>